<feature type="domain" description="Fido" evidence="1">
    <location>
        <begin position="7"/>
        <end position="118"/>
    </location>
</feature>
<accession>A0AAE4JQ36</accession>
<evidence type="ECO:0000259" key="1">
    <source>
        <dbReference type="PROSITE" id="PS51459"/>
    </source>
</evidence>
<comment type="caution">
    <text evidence="2">The sequence shown here is derived from an EMBL/GenBank/DDBJ whole genome shotgun (WGS) entry which is preliminary data.</text>
</comment>
<dbReference type="InterPro" id="IPR006440">
    <property type="entry name" value="Doc"/>
</dbReference>
<dbReference type="InterPro" id="IPR053737">
    <property type="entry name" value="Type_II_TA_Toxin"/>
</dbReference>
<dbReference type="Pfam" id="PF02661">
    <property type="entry name" value="Fic"/>
    <property type="match status" value="1"/>
</dbReference>
<sequence>MMTIRFLTVDEVVEIQRSTLPNSGKPDLSKLEGALSRIEALRDYEECEDIFKFSAMYLISIAKAHAFNDANKRTAFQAASVFLILNGVELNVSMELVKLTILAATGEAERDTAAFVLKVLSDYHNDLLEETTGGY</sequence>
<evidence type="ECO:0000313" key="2">
    <source>
        <dbReference type="EMBL" id="MDS0896909.1"/>
    </source>
</evidence>
<dbReference type="EMBL" id="JAPKIY010000003">
    <property type="protein sequence ID" value="MDS0896909.1"/>
    <property type="molecule type" value="Genomic_DNA"/>
</dbReference>
<dbReference type="InterPro" id="IPR003812">
    <property type="entry name" value="Fido"/>
</dbReference>
<dbReference type="Gene3D" id="1.20.120.1870">
    <property type="entry name" value="Fic/DOC protein, Fido domain"/>
    <property type="match status" value="1"/>
</dbReference>
<dbReference type="PANTHER" id="PTHR39426">
    <property type="entry name" value="HOMOLOGY TO DEATH-ON-CURING PROTEIN OF PHAGE P1"/>
    <property type="match status" value="1"/>
</dbReference>
<dbReference type="PIRSF" id="PIRSF018297">
    <property type="entry name" value="Doc"/>
    <property type="match status" value="1"/>
</dbReference>
<dbReference type="GO" id="GO:0016301">
    <property type="term" value="F:kinase activity"/>
    <property type="evidence" value="ECO:0007669"/>
    <property type="project" value="InterPro"/>
</dbReference>
<dbReference type="PANTHER" id="PTHR39426:SF1">
    <property type="entry name" value="HOMOLOGY TO DEATH-ON-CURING PROTEIN OF PHAGE P1"/>
    <property type="match status" value="1"/>
</dbReference>
<dbReference type="NCBIfam" id="TIGR01550">
    <property type="entry name" value="DOC_P1"/>
    <property type="match status" value="1"/>
</dbReference>
<evidence type="ECO:0000313" key="3">
    <source>
        <dbReference type="Proteomes" id="UP001182247"/>
    </source>
</evidence>
<organism evidence="2 3">
    <name type="scientific">Morganella morganii</name>
    <name type="common">Proteus morganii</name>
    <dbReference type="NCBI Taxonomy" id="582"/>
    <lineage>
        <taxon>Bacteria</taxon>
        <taxon>Pseudomonadati</taxon>
        <taxon>Pseudomonadota</taxon>
        <taxon>Gammaproteobacteria</taxon>
        <taxon>Enterobacterales</taxon>
        <taxon>Morganellaceae</taxon>
        <taxon>Morganella</taxon>
    </lineage>
</organism>
<reference evidence="2" key="1">
    <citation type="submission" date="2023-02" db="EMBL/GenBank/DDBJ databases">
        <title>Detection, antimicrobial susceptibility and genomic characterization of NDM-producing species of Morganellaceae, Yersiniaceae, and Enterobacteriaceae other than Klebsiella.</title>
        <authorList>
            <person name="Camargo C.H."/>
            <person name="Sacchi C.T."/>
            <person name="Campos K.R."/>
        </authorList>
    </citation>
    <scope>NUCLEOTIDE SEQUENCE</scope>
    <source>
        <strain evidence="2">1189_21</strain>
    </source>
</reference>
<proteinExistence type="predicted"/>
<protein>
    <submittedName>
        <fullName evidence="2">Type II toxin-antitoxin system death-on-curing family toxin</fullName>
    </submittedName>
</protein>
<dbReference type="Proteomes" id="UP001182247">
    <property type="component" value="Unassembled WGS sequence"/>
</dbReference>
<dbReference type="AlphaFoldDB" id="A0AAE4JQ36"/>
<gene>
    <name evidence="2" type="ORF">OSC06_02915</name>
</gene>
<name>A0AAE4JQ36_MORMO</name>
<dbReference type="PROSITE" id="PS51459">
    <property type="entry name" value="FIDO"/>
    <property type="match status" value="1"/>
</dbReference>